<accession>A0A1M5QI89</accession>
<dbReference type="InterPro" id="IPR006076">
    <property type="entry name" value="FAD-dep_OxRdtase"/>
</dbReference>
<evidence type="ECO:0000313" key="3">
    <source>
        <dbReference type="EMBL" id="SHH13802.1"/>
    </source>
</evidence>
<evidence type="ECO:0000259" key="2">
    <source>
        <dbReference type="Pfam" id="PF04324"/>
    </source>
</evidence>
<dbReference type="CDD" id="cd19946">
    <property type="entry name" value="GlpA-like_Fer2_BFD-like"/>
    <property type="match status" value="1"/>
</dbReference>
<dbReference type="InterPro" id="IPR007419">
    <property type="entry name" value="BFD-like_2Fe2S-bd_dom"/>
</dbReference>
<sequence>MNTDVVIIGGGVVGCAIARQLSAYDLKTVLVEKEEDVCSGTSKANSAIVHAGFDAEPGSVKAKFNVLGSKMMEDLSKELDFPYRRNGSLVLCFDEADRPKLQDLYDRGVKNGVEDLEIISGDQARELEPNVSDEVVAALLAKTGAIVCPFNLTIALAENACDNGVEFRFNTEVQDIKKIDGGYSLRTNNGEITTRFVVNAAGVYADLFHNMVSDKKIHITPRKGDYKLMDKEVGNHVDHTIFQLPGKYGKGVLVTPTVHGNLLAGPTAVDVENKELTSTSAQELDDLTSKAMISVKNVPFRQTITSFSGLRAHEDGDDFIIGECEDAEGFFDAAGIESPGLSSAPAIGVFIADEIAKKAGASKNERFNGKRTGIPHVAEMSMEERAALIKQDPSFGTIICRCEGISEGEIRNSIRRTLGARSMDGVKRRTRAGMGRCQAGFCTPRTIEIIAEELGIPVTQVCKNRKGSELIVGDDKDEIGRA</sequence>
<dbReference type="OrthoDB" id="9801699at2"/>
<feature type="domain" description="FAD dependent oxidoreductase" evidence="1">
    <location>
        <begin position="4"/>
        <end position="353"/>
    </location>
</feature>
<dbReference type="PANTHER" id="PTHR42720:SF1">
    <property type="entry name" value="GLYCEROL 3-PHOSPHATE OXIDASE"/>
    <property type="match status" value="1"/>
</dbReference>
<dbReference type="PANTHER" id="PTHR42720">
    <property type="entry name" value="GLYCEROL-3-PHOSPHATE DEHYDROGENASE"/>
    <property type="match status" value="1"/>
</dbReference>
<name>A0A1M5QI89_BUTFI</name>
<dbReference type="Gene3D" id="3.50.50.60">
    <property type="entry name" value="FAD/NAD(P)-binding domain"/>
    <property type="match status" value="1"/>
</dbReference>
<dbReference type="Proteomes" id="UP000184278">
    <property type="component" value="Unassembled WGS sequence"/>
</dbReference>
<proteinExistence type="predicted"/>
<dbReference type="SUPFAM" id="SSF51905">
    <property type="entry name" value="FAD/NAD(P)-binding domain"/>
    <property type="match status" value="1"/>
</dbReference>
<dbReference type="Pfam" id="PF01266">
    <property type="entry name" value="DAO"/>
    <property type="match status" value="1"/>
</dbReference>
<dbReference type="AlphaFoldDB" id="A0A1M5QI89"/>
<dbReference type="Gene3D" id="3.30.9.10">
    <property type="entry name" value="D-Amino Acid Oxidase, subunit A, domain 2"/>
    <property type="match status" value="1"/>
</dbReference>
<feature type="domain" description="BFD-like [2Fe-2S]-binding" evidence="2">
    <location>
        <begin position="398"/>
        <end position="452"/>
    </location>
</feature>
<dbReference type="STRING" id="1121131.SAMN02745229_00329"/>
<dbReference type="Gene3D" id="1.10.10.1100">
    <property type="entry name" value="BFD-like [2Fe-2S]-binding domain"/>
    <property type="match status" value="1"/>
</dbReference>
<keyword evidence="4" id="KW-1185">Reference proteome</keyword>
<protein>
    <submittedName>
        <fullName evidence="3">Glycerol-3-phosphate dehydrogenase</fullName>
    </submittedName>
</protein>
<evidence type="ECO:0000313" key="4">
    <source>
        <dbReference type="Proteomes" id="UP000184278"/>
    </source>
</evidence>
<dbReference type="Pfam" id="PF04324">
    <property type="entry name" value="Fer2_BFD"/>
    <property type="match status" value="1"/>
</dbReference>
<dbReference type="InterPro" id="IPR041854">
    <property type="entry name" value="BFD-like_2Fe2S-bd_dom_sf"/>
</dbReference>
<dbReference type="InterPro" id="IPR052745">
    <property type="entry name" value="G3P_Oxidase/Oxidoreductase"/>
</dbReference>
<gene>
    <name evidence="3" type="ORF">SAMN02745229_00329</name>
</gene>
<dbReference type="EMBL" id="FQXK01000003">
    <property type="protein sequence ID" value="SHH13802.1"/>
    <property type="molecule type" value="Genomic_DNA"/>
</dbReference>
<organism evidence="3 4">
    <name type="scientific">Butyrivibrio fibrisolvens DSM 3071</name>
    <dbReference type="NCBI Taxonomy" id="1121131"/>
    <lineage>
        <taxon>Bacteria</taxon>
        <taxon>Bacillati</taxon>
        <taxon>Bacillota</taxon>
        <taxon>Clostridia</taxon>
        <taxon>Lachnospirales</taxon>
        <taxon>Lachnospiraceae</taxon>
        <taxon>Butyrivibrio</taxon>
    </lineage>
</organism>
<evidence type="ECO:0000259" key="1">
    <source>
        <dbReference type="Pfam" id="PF01266"/>
    </source>
</evidence>
<dbReference type="InterPro" id="IPR036188">
    <property type="entry name" value="FAD/NAD-bd_sf"/>
</dbReference>
<reference evidence="4" key="1">
    <citation type="submission" date="2016-11" db="EMBL/GenBank/DDBJ databases">
        <authorList>
            <person name="Varghese N."/>
            <person name="Submissions S."/>
        </authorList>
    </citation>
    <scope>NUCLEOTIDE SEQUENCE [LARGE SCALE GENOMIC DNA]</scope>
    <source>
        <strain evidence="4">DSM 3071</strain>
    </source>
</reference>
<dbReference type="RefSeq" id="WP_073384961.1">
    <property type="nucleotide sequence ID" value="NZ_FQXK01000003.1"/>
</dbReference>
<dbReference type="GeneID" id="89508923"/>